<dbReference type="PROSITE" id="PS00107">
    <property type="entry name" value="PROTEIN_KINASE_ATP"/>
    <property type="match status" value="2"/>
</dbReference>
<name>A0ABR1BXX7_NECAM</name>
<dbReference type="PANTHER" id="PTHR24351">
    <property type="entry name" value="RIBOSOMAL PROTEIN S6 KINASE"/>
    <property type="match status" value="1"/>
</dbReference>
<accession>A0ABR1BXX7</accession>
<dbReference type="SMART" id="SM00220">
    <property type="entry name" value="S_TKc"/>
    <property type="match status" value="2"/>
</dbReference>
<proteinExistence type="inferred from homology"/>
<keyword evidence="8 12" id="KW-0418">Kinase</keyword>
<dbReference type="PROSITE" id="PS00108">
    <property type="entry name" value="PROTEIN_KINASE_ST"/>
    <property type="match status" value="2"/>
</dbReference>
<dbReference type="Proteomes" id="UP001303046">
    <property type="component" value="Unassembled WGS sequence"/>
</dbReference>
<protein>
    <recommendedName>
        <fullName evidence="12">Ribosomal protein S6 kinase</fullName>
        <ecNumber evidence="12">2.7.11.1</ecNumber>
    </recommendedName>
</protein>
<dbReference type="InterPro" id="IPR016239">
    <property type="entry name" value="Ribosomal_S6_kinase_II"/>
</dbReference>
<keyword evidence="9 12" id="KW-0067">ATP-binding</keyword>
<reference evidence="16 17" key="1">
    <citation type="submission" date="2023-08" db="EMBL/GenBank/DDBJ databases">
        <title>A Necator americanus chromosomal reference genome.</title>
        <authorList>
            <person name="Ilik V."/>
            <person name="Petrzelkova K.J."/>
            <person name="Pardy F."/>
            <person name="Fuh T."/>
            <person name="Niatou-Singa F.S."/>
            <person name="Gouil Q."/>
            <person name="Baker L."/>
            <person name="Ritchie M.E."/>
            <person name="Jex A.R."/>
            <person name="Gazzola D."/>
            <person name="Li H."/>
            <person name="Toshio Fujiwara R."/>
            <person name="Zhan B."/>
            <person name="Aroian R.V."/>
            <person name="Pafco B."/>
            <person name="Schwarz E.M."/>
        </authorList>
    </citation>
    <scope>NUCLEOTIDE SEQUENCE [LARGE SCALE GENOMIC DNA]</scope>
    <source>
        <strain evidence="16 17">Aroian</strain>
        <tissue evidence="16">Whole animal</tissue>
    </source>
</reference>
<comment type="catalytic activity">
    <reaction evidence="10 12">
        <text>L-threonyl-[protein] + ATP = O-phospho-L-threonyl-[protein] + ADP + H(+)</text>
        <dbReference type="Rhea" id="RHEA:46608"/>
        <dbReference type="Rhea" id="RHEA-COMP:11060"/>
        <dbReference type="Rhea" id="RHEA-COMP:11605"/>
        <dbReference type="ChEBI" id="CHEBI:15378"/>
        <dbReference type="ChEBI" id="CHEBI:30013"/>
        <dbReference type="ChEBI" id="CHEBI:30616"/>
        <dbReference type="ChEBI" id="CHEBI:61977"/>
        <dbReference type="ChEBI" id="CHEBI:456216"/>
        <dbReference type="EC" id="2.7.11.1"/>
    </reaction>
</comment>
<organism evidence="16 17">
    <name type="scientific">Necator americanus</name>
    <name type="common">Human hookworm</name>
    <dbReference type="NCBI Taxonomy" id="51031"/>
    <lineage>
        <taxon>Eukaryota</taxon>
        <taxon>Metazoa</taxon>
        <taxon>Ecdysozoa</taxon>
        <taxon>Nematoda</taxon>
        <taxon>Chromadorea</taxon>
        <taxon>Rhabditida</taxon>
        <taxon>Rhabditina</taxon>
        <taxon>Rhabditomorpha</taxon>
        <taxon>Strongyloidea</taxon>
        <taxon>Ancylostomatidae</taxon>
        <taxon>Bunostominae</taxon>
        <taxon>Necator</taxon>
    </lineage>
</organism>
<feature type="domain" description="Protein kinase" evidence="14">
    <location>
        <begin position="381"/>
        <end position="650"/>
    </location>
</feature>
<evidence type="ECO:0000256" key="12">
    <source>
        <dbReference type="PIRNR" id="PIRNR000606"/>
    </source>
</evidence>
<feature type="binding site" evidence="13">
    <location>
        <position position="410"/>
    </location>
    <ligand>
        <name>ATP</name>
        <dbReference type="ChEBI" id="CHEBI:30616"/>
    </ligand>
</feature>
<evidence type="ECO:0000256" key="1">
    <source>
        <dbReference type="ARBA" id="ARBA00001946"/>
    </source>
</evidence>
<dbReference type="SMART" id="SM00133">
    <property type="entry name" value="S_TK_X"/>
    <property type="match status" value="1"/>
</dbReference>
<comment type="caution">
    <text evidence="16">The sequence shown here is derived from an EMBL/GenBank/DDBJ whole genome shotgun (WGS) entry which is preliminary data.</text>
</comment>
<dbReference type="Pfam" id="PF00433">
    <property type="entry name" value="Pkinase_C"/>
    <property type="match status" value="1"/>
</dbReference>
<comment type="catalytic activity">
    <reaction evidence="11 12">
        <text>L-seryl-[protein] + ATP = O-phospho-L-seryl-[protein] + ADP + H(+)</text>
        <dbReference type="Rhea" id="RHEA:17989"/>
        <dbReference type="Rhea" id="RHEA-COMP:9863"/>
        <dbReference type="Rhea" id="RHEA-COMP:11604"/>
        <dbReference type="ChEBI" id="CHEBI:15378"/>
        <dbReference type="ChEBI" id="CHEBI:29999"/>
        <dbReference type="ChEBI" id="CHEBI:30616"/>
        <dbReference type="ChEBI" id="CHEBI:83421"/>
        <dbReference type="ChEBI" id="CHEBI:456216"/>
        <dbReference type="EC" id="2.7.11.1"/>
    </reaction>
</comment>
<evidence type="ECO:0000256" key="13">
    <source>
        <dbReference type="PROSITE-ProRule" id="PRU10141"/>
    </source>
</evidence>
<feature type="domain" description="Protein kinase" evidence="14">
    <location>
        <begin position="16"/>
        <end position="283"/>
    </location>
</feature>
<sequence length="772" mass="87506">MTTDLPSEEKISMENFALLRVLGKGAYGKVFLVRKIGGKDHGQVYAMKVLRKVRVLSKPKTLEHTLAERQVLERLRGIPFLVNLYYAFQTDTKLHIVMEYVRGGELFTHLCSRGAFDVAAAKFIIAELIIAIDSLHKRKVIYRDLKLENILLDENGHVKLTDFGLSKLLVPEELERANSYCGTIEYMSPEVINRPEGGYSDVVDWWSMGVISFELLTGCSPFTVDGAANSSKEIAKRIISKKVPFPRNMDPDAKDFIGSLLEKKLEKRLGYNGVEEIKNHRFLRDIDWNKAANRQLTPFIVPNITHELDVQNFATEFTNQQPLYSPAESPINANALFRGYSYISPSVIFANNNIIGEELMQEDIQALLANSSFFGKYKLDTTEKGYLGRGSFSVVRRCERIEDGAMFAVKIVSQRFATQAQREARILDIVRGHINIVRLVDVHSDPLHYYIVMELLTGQELLVRLRKLEKFTEAEAADIMRQLVSAVGFLHAKRIVHRDLKPENILFESEDPHALLRLVDFGFARLLPACVEQQLKSVYRKMTPCFTLQYAAPEVLDLGDTLPEYNEQCDLWSLGVILFTMLSGQVPFHARSKTESATEIMQRIRKAEFSFEGDAWRAVSAEAKQLINGLLTVDPKKRLSMQELSRHKWLHSSASLETPLQTPSVLPSFAGETFNETLQAFLTANRDGFHLMEVDAAPLMKRRGLKRQSAEKEASEKASKRVAAFETVPEEHSTSSTPRPTQLGMISPDVMMNYRIPPAGTIRDTRDLKMLR</sequence>
<dbReference type="InterPro" id="IPR000961">
    <property type="entry name" value="AGC-kinase_C"/>
</dbReference>
<dbReference type="Gene3D" id="1.10.510.10">
    <property type="entry name" value="Transferase(Phosphotransferase) domain 1"/>
    <property type="match status" value="2"/>
</dbReference>
<evidence type="ECO:0000313" key="16">
    <source>
        <dbReference type="EMBL" id="KAK6730750.1"/>
    </source>
</evidence>
<evidence type="ECO:0000256" key="6">
    <source>
        <dbReference type="ARBA" id="ARBA00022737"/>
    </source>
</evidence>
<dbReference type="PIRSF" id="PIRSF000606">
    <property type="entry name" value="Ribsml_S6_kin_2"/>
    <property type="match status" value="1"/>
</dbReference>
<evidence type="ECO:0000256" key="8">
    <source>
        <dbReference type="ARBA" id="ARBA00022777"/>
    </source>
</evidence>
<keyword evidence="4" id="KW-0597">Phosphoprotein</keyword>
<evidence type="ECO:0000256" key="11">
    <source>
        <dbReference type="ARBA" id="ARBA00048679"/>
    </source>
</evidence>
<comment type="similarity">
    <text evidence="2 12">Belongs to the protein kinase superfamily. AGC Ser/Thr protein kinase family. S6 kinase subfamily.</text>
</comment>
<evidence type="ECO:0000256" key="10">
    <source>
        <dbReference type="ARBA" id="ARBA00047899"/>
    </source>
</evidence>
<evidence type="ECO:0000256" key="2">
    <source>
        <dbReference type="ARBA" id="ARBA00009804"/>
    </source>
</evidence>
<evidence type="ECO:0000259" key="15">
    <source>
        <dbReference type="PROSITE" id="PS51285"/>
    </source>
</evidence>
<dbReference type="InterPro" id="IPR017441">
    <property type="entry name" value="Protein_kinase_ATP_BS"/>
</dbReference>
<feature type="domain" description="AGC-kinase C-terminal" evidence="15">
    <location>
        <begin position="284"/>
        <end position="352"/>
    </location>
</feature>
<evidence type="ECO:0000256" key="7">
    <source>
        <dbReference type="ARBA" id="ARBA00022741"/>
    </source>
</evidence>
<dbReference type="Pfam" id="PF00069">
    <property type="entry name" value="Pkinase"/>
    <property type="match status" value="2"/>
</dbReference>
<keyword evidence="6" id="KW-0677">Repeat</keyword>
<dbReference type="InterPro" id="IPR011009">
    <property type="entry name" value="Kinase-like_dom_sf"/>
</dbReference>
<evidence type="ECO:0000256" key="5">
    <source>
        <dbReference type="ARBA" id="ARBA00022679"/>
    </source>
</evidence>
<evidence type="ECO:0000256" key="9">
    <source>
        <dbReference type="ARBA" id="ARBA00022840"/>
    </source>
</evidence>
<keyword evidence="5 12" id="KW-0808">Transferase</keyword>
<dbReference type="EMBL" id="JAVFWL010000001">
    <property type="protein sequence ID" value="KAK6730750.1"/>
    <property type="molecule type" value="Genomic_DNA"/>
</dbReference>
<comment type="cofactor">
    <cofactor evidence="1 12">
        <name>Mg(2+)</name>
        <dbReference type="ChEBI" id="CHEBI:18420"/>
    </cofactor>
</comment>
<dbReference type="PROSITE" id="PS50011">
    <property type="entry name" value="PROTEIN_KINASE_DOM"/>
    <property type="match status" value="2"/>
</dbReference>
<dbReference type="InterPro" id="IPR017892">
    <property type="entry name" value="Pkinase_C"/>
</dbReference>
<keyword evidence="17" id="KW-1185">Reference proteome</keyword>
<dbReference type="PROSITE" id="PS51285">
    <property type="entry name" value="AGC_KINASE_CTER"/>
    <property type="match status" value="1"/>
</dbReference>
<feature type="binding site" evidence="13">
    <location>
        <position position="48"/>
    </location>
    <ligand>
        <name>ATP</name>
        <dbReference type="ChEBI" id="CHEBI:30616"/>
    </ligand>
</feature>
<dbReference type="EC" id="2.7.11.1" evidence="12"/>
<keyword evidence="3 12" id="KW-0723">Serine/threonine-protein kinase</keyword>
<gene>
    <name evidence="16" type="primary">Necator_chrI.g3432</name>
    <name evidence="16" type="ORF">RB195_007303</name>
</gene>
<evidence type="ECO:0000256" key="4">
    <source>
        <dbReference type="ARBA" id="ARBA00022553"/>
    </source>
</evidence>
<evidence type="ECO:0000313" key="17">
    <source>
        <dbReference type="Proteomes" id="UP001303046"/>
    </source>
</evidence>
<dbReference type="InterPro" id="IPR008271">
    <property type="entry name" value="Ser/Thr_kinase_AS"/>
</dbReference>
<dbReference type="Gene3D" id="3.30.200.20">
    <property type="entry name" value="Phosphorylase Kinase, domain 1"/>
    <property type="match status" value="2"/>
</dbReference>
<dbReference type="SUPFAM" id="SSF56112">
    <property type="entry name" value="Protein kinase-like (PK-like)"/>
    <property type="match status" value="2"/>
</dbReference>
<dbReference type="InterPro" id="IPR000719">
    <property type="entry name" value="Prot_kinase_dom"/>
</dbReference>
<keyword evidence="7 12" id="KW-0547">Nucleotide-binding</keyword>
<evidence type="ECO:0000259" key="14">
    <source>
        <dbReference type="PROSITE" id="PS50011"/>
    </source>
</evidence>
<evidence type="ECO:0000256" key="3">
    <source>
        <dbReference type="ARBA" id="ARBA00022527"/>
    </source>
</evidence>